<organism evidence="2 3">
    <name type="scientific">Marinobacter salexigens</name>
    <dbReference type="NCBI Taxonomy" id="1925763"/>
    <lineage>
        <taxon>Bacteria</taxon>
        <taxon>Pseudomonadati</taxon>
        <taxon>Pseudomonadota</taxon>
        <taxon>Gammaproteobacteria</taxon>
        <taxon>Pseudomonadales</taxon>
        <taxon>Marinobacteraceae</taxon>
        <taxon>Marinobacter</taxon>
    </lineage>
</organism>
<dbReference type="PROSITE" id="PS51257">
    <property type="entry name" value="PROKAR_LIPOPROTEIN"/>
    <property type="match status" value="1"/>
</dbReference>
<accession>A0ABS6ABU1</accession>
<dbReference type="InterPro" id="IPR003141">
    <property type="entry name" value="Pol/His_phosphatase_N"/>
</dbReference>
<dbReference type="PANTHER" id="PTHR42924:SF3">
    <property type="entry name" value="POLYMERASE_HISTIDINOL PHOSPHATASE N-TERMINAL DOMAIN-CONTAINING PROTEIN"/>
    <property type="match status" value="1"/>
</dbReference>
<sequence length="339" mass="36724">MRGSGSLAGLETNAWSGGAGTLYALAGLIWLSLSCYSRRHSFQLEIFVTIPQDPVLCIDLHCHSTASDGALSPTELLDRAAEKKVTHLALTDHDTISGLAEAQVAATANGVVLIPGVELSCLWRSRTIHVVGVDFDVDNSAFHAALGQQNRNRWARASMIAERLSKLNIPDLLERATVQANGDVPGRPHFARVMVESGIVKNAAQAFKRHLGAGKVGDVKAYWPELQEVVQWINSAGGIAVLAHPRKYQLTATKLRELTADFRRAGGQAIEVITSGQSSGDLGFLTELCMREKLLASQGSDFHFPGAPWCELGRIPKMPDGLEPVWHHFKQAPDSNARV</sequence>
<dbReference type="PANTHER" id="PTHR42924">
    <property type="entry name" value="EXONUCLEASE"/>
    <property type="match status" value="1"/>
</dbReference>
<comment type="caution">
    <text evidence="2">The sequence shown here is derived from an EMBL/GenBank/DDBJ whole genome shotgun (WGS) entry which is preliminary data.</text>
</comment>
<evidence type="ECO:0000259" key="1">
    <source>
        <dbReference type="SMART" id="SM00481"/>
    </source>
</evidence>
<keyword evidence="3" id="KW-1185">Reference proteome</keyword>
<dbReference type="SMART" id="SM00481">
    <property type="entry name" value="POLIIIAc"/>
    <property type="match status" value="1"/>
</dbReference>
<dbReference type="InterPro" id="IPR004013">
    <property type="entry name" value="PHP_dom"/>
</dbReference>
<dbReference type="Proteomes" id="UP000753376">
    <property type="component" value="Unassembled WGS sequence"/>
</dbReference>
<feature type="domain" description="Polymerase/histidinol phosphatase N-terminal" evidence="1">
    <location>
        <begin position="58"/>
        <end position="123"/>
    </location>
</feature>
<evidence type="ECO:0000313" key="2">
    <source>
        <dbReference type="EMBL" id="MBU2875506.1"/>
    </source>
</evidence>
<proteinExistence type="predicted"/>
<dbReference type="CDD" id="cd07438">
    <property type="entry name" value="PHP_HisPPase_AMP"/>
    <property type="match status" value="1"/>
</dbReference>
<dbReference type="InterPro" id="IPR052018">
    <property type="entry name" value="PHP_domain"/>
</dbReference>
<dbReference type="EMBL" id="JAHKPV010000021">
    <property type="protein sequence ID" value="MBU2875506.1"/>
    <property type="molecule type" value="Genomic_DNA"/>
</dbReference>
<protein>
    <submittedName>
        <fullName evidence="2">PHP domain-containing protein</fullName>
    </submittedName>
</protein>
<gene>
    <name evidence="2" type="ORF">KO508_16015</name>
</gene>
<name>A0ABS6ABU1_9GAMM</name>
<dbReference type="Pfam" id="PF02811">
    <property type="entry name" value="PHP"/>
    <property type="match status" value="1"/>
</dbReference>
<reference evidence="2 3" key="1">
    <citation type="submission" date="2021-05" db="EMBL/GenBank/DDBJ databases">
        <title>Draft genomes of bacteria isolated from model marine particles.</title>
        <authorList>
            <person name="Datta M.S."/>
            <person name="Schwartzman J.A."/>
            <person name="Enke T.N."/>
            <person name="Saavedra J."/>
            <person name="Cermak N."/>
            <person name="Cordero O.X."/>
        </authorList>
    </citation>
    <scope>NUCLEOTIDE SEQUENCE [LARGE SCALE GENOMIC DNA]</scope>
    <source>
        <strain evidence="2 3">D2M19</strain>
    </source>
</reference>
<evidence type="ECO:0000313" key="3">
    <source>
        <dbReference type="Proteomes" id="UP000753376"/>
    </source>
</evidence>